<name>A0A5A8C175_CAFRO</name>
<dbReference type="Proteomes" id="UP000323011">
    <property type="component" value="Unassembled WGS sequence"/>
</dbReference>
<feature type="region of interest" description="Disordered" evidence="1">
    <location>
        <begin position="281"/>
        <end position="327"/>
    </location>
</feature>
<dbReference type="EMBL" id="VLTN01000089">
    <property type="protein sequence ID" value="KAA0146387.1"/>
    <property type="molecule type" value="Genomic_DNA"/>
</dbReference>
<dbReference type="InterPro" id="IPR016024">
    <property type="entry name" value="ARM-type_fold"/>
</dbReference>
<protein>
    <submittedName>
        <fullName evidence="2">Uncharacterized protein</fullName>
    </submittedName>
</protein>
<dbReference type="AlphaFoldDB" id="A0A5A8C175"/>
<accession>A0A5A8C175</accession>
<dbReference type="InterPro" id="IPR011989">
    <property type="entry name" value="ARM-like"/>
</dbReference>
<feature type="compositionally biased region" description="Low complexity" evidence="1">
    <location>
        <begin position="312"/>
        <end position="324"/>
    </location>
</feature>
<gene>
    <name evidence="2" type="ORF">FNF29_08073</name>
</gene>
<sequence length="538" mass="55582">MAGRTQPMGAGERTKAAGPVGALPAGLRAAVAVSDKASGPRHAGLGHSGSAALGVATLDAGVRRTSDLGLIGASLVRPAAAKPALAASRAMPKAVTKSQSAAAAIPVREAPAKFPEPIMIWSSADIPREVAAPQSVPRTPFFLRSTHRCLLAEPVRAMAVVVDALIAMDCDISMESPEPSLSCTLIRPGGSCEFTIREWVIPAADDCELASVFELSRTAGDRYSFHDAFLRFSESLASAADASSITMAPSCNDSRVAPIVPVDPAVRAAVNAACAKLPECPADPAPLPRADTPTGTLRGKDSGAIPRSRQTGSAATESGAGASVSDDEEADLLQTSFDVIASMLGSSRDDVREEGATRVVAAIMAGDKQFAGSGKGICRASLRRRDVGRKLINALVRAQAGSTCHSQAANALALMAQCSDCAADMIDNGAVFALASVIMVPCKRQNVRLRRNAARAISRLAGTSTAVDHAKACNVVPYLRFVVGHCPDRQFRRDAEAAADALDPAGEVSSVDVTGVDVEASSKEALRRARTMARGASV</sequence>
<comment type="caution">
    <text evidence="2">The sequence shown here is derived from an EMBL/GenBank/DDBJ whole genome shotgun (WGS) entry which is preliminary data.</text>
</comment>
<keyword evidence="3" id="KW-1185">Reference proteome</keyword>
<dbReference type="Gene3D" id="1.25.10.10">
    <property type="entry name" value="Leucine-rich Repeat Variant"/>
    <property type="match status" value="1"/>
</dbReference>
<reference evidence="2 3" key="1">
    <citation type="submission" date="2019-07" db="EMBL/GenBank/DDBJ databases">
        <title>Genomes of Cafeteria roenbergensis.</title>
        <authorList>
            <person name="Fischer M.G."/>
            <person name="Hackl T."/>
            <person name="Roman M."/>
        </authorList>
    </citation>
    <scope>NUCLEOTIDE SEQUENCE [LARGE SCALE GENOMIC DNA]</scope>
    <source>
        <strain evidence="2 3">BVI</strain>
    </source>
</reference>
<evidence type="ECO:0000313" key="2">
    <source>
        <dbReference type="EMBL" id="KAA0146387.1"/>
    </source>
</evidence>
<evidence type="ECO:0000256" key="1">
    <source>
        <dbReference type="SAM" id="MobiDB-lite"/>
    </source>
</evidence>
<dbReference type="SUPFAM" id="SSF48371">
    <property type="entry name" value="ARM repeat"/>
    <property type="match status" value="1"/>
</dbReference>
<evidence type="ECO:0000313" key="3">
    <source>
        <dbReference type="Proteomes" id="UP000323011"/>
    </source>
</evidence>
<organism evidence="2 3">
    <name type="scientific">Cafeteria roenbergensis</name>
    <name type="common">Marine flagellate</name>
    <dbReference type="NCBI Taxonomy" id="33653"/>
    <lineage>
        <taxon>Eukaryota</taxon>
        <taxon>Sar</taxon>
        <taxon>Stramenopiles</taxon>
        <taxon>Bigyra</taxon>
        <taxon>Opalozoa</taxon>
        <taxon>Bicosoecida</taxon>
        <taxon>Cafeteriaceae</taxon>
        <taxon>Cafeteria</taxon>
    </lineage>
</organism>
<proteinExistence type="predicted"/>